<protein>
    <submittedName>
        <fullName evidence="2">Fibrillin</fullName>
    </submittedName>
</protein>
<evidence type="ECO:0000313" key="3">
    <source>
        <dbReference type="Proteomes" id="UP000632766"/>
    </source>
</evidence>
<dbReference type="RefSeq" id="WP_198124297.1">
    <property type="nucleotide sequence ID" value="NZ_JAECZC010000011.1"/>
</dbReference>
<dbReference type="InterPro" id="IPR006843">
    <property type="entry name" value="PAP/fibrillin_dom"/>
</dbReference>
<dbReference type="EMBL" id="JAECZC010000011">
    <property type="protein sequence ID" value="MBH8562339.1"/>
    <property type="molecule type" value="Genomic_DNA"/>
</dbReference>
<name>A0A8J7L6J0_9NOST</name>
<comment type="caution">
    <text evidence="2">The sequence shown here is derived from an EMBL/GenBank/DDBJ whole genome shotgun (WGS) entry which is preliminary data.</text>
</comment>
<dbReference type="InterPro" id="IPR039633">
    <property type="entry name" value="PAP"/>
</dbReference>
<dbReference type="PANTHER" id="PTHR31906">
    <property type="entry name" value="PLASTID-LIPID-ASSOCIATED PROTEIN 4, CHLOROPLASTIC-RELATED"/>
    <property type="match status" value="1"/>
</dbReference>
<keyword evidence="3" id="KW-1185">Reference proteome</keyword>
<dbReference type="Pfam" id="PF04755">
    <property type="entry name" value="PAP_fibrillin"/>
    <property type="match status" value="1"/>
</dbReference>
<proteinExistence type="predicted"/>
<evidence type="ECO:0000313" key="2">
    <source>
        <dbReference type="EMBL" id="MBH8562339.1"/>
    </source>
</evidence>
<gene>
    <name evidence="2" type="ORF">I8748_09150</name>
</gene>
<evidence type="ECO:0000259" key="1">
    <source>
        <dbReference type="Pfam" id="PF04755"/>
    </source>
</evidence>
<reference evidence="2 3" key="1">
    <citation type="journal article" date="2021" name="Int. J. Syst. Evol. Microbiol.">
        <title>Amazonocrinis nigriterrae gen. nov., sp. nov., Atlanticothrix silvestris gen. nov., sp. nov. and Dendronalium phyllosphericum gen. nov., sp. nov., nostocacean cyanobacteria from Brazilian environments.</title>
        <authorList>
            <person name="Alvarenga D.O."/>
            <person name="Andreote A.P.D."/>
            <person name="Branco L.H.Z."/>
            <person name="Delbaje E."/>
            <person name="Cruz R.B."/>
            <person name="Varani A.M."/>
            <person name="Fiore M.F."/>
        </authorList>
    </citation>
    <scope>NUCLEOTIDE SEQUENCE [LARGE SCALE GENOMIC DNA]</scope>
    <source>
        <strain evidence="2 3">CENA67</strain>
    </source>
</reference>
<dbReference type="AlphaFoldDB" id="A0A8J7L6J0"/>
<accession>A0A8J7L6J0</accession>
<organism evidence="2 3">
    <name type="scientific">Amazonocrinis nigriterrae CENA67</name>
    <dbReference type="NCBI Taxonomy" id="2794033"/>
    <lineage>
        <taxon>Bacteria</taxon>
        <taxon>Bacillati</taxon>
        <taxon>Cyanobacteriota</taxon>
        <taxon>Cyanophyceae</taxon>
        <taxon>Nostocales</taxon>
        <taxon>Nostocaceae</taxon>
        <taxon>Amazonocrinis</taxon>
        <taxon>Amazonocrinis nigriterrae</taxon>
    </lineage>
</organism>
<sequence length="203" mass="23106">MVHQLLNIKQELISISKASEIGFNNTPTTQEQIDRLAEQIEALNPTTEPTKHLELLQGRWRLLYSTFGLERDTTLQRLSFGKLPNVTVRVTGIFQEIYLIDQQYNNVIEFTVGSGVTGITLIKARYTVEDTKRLNIDFLEASTKSANNNLSESTFREALGVDNEVALESTLSFSGWSDITYVDEDLRLMRGNQKNLYVLVRDE</sequence>
<feature type="domain" description="Plastid lipid-associated protein/fibrillin conserved" evidence="1">
    <location>
        <begin position="8"/>
        <end position="199"/>
    </location>
</feature>
<dbReference type="Proteomes" id="UP000632766">
    <property type="component" value="Unassembled WGS sequence"/>
</dbReference>